<evidence type="ECO:0000313" key="4">
    <source>
        <dbReference type="Proteomes" id="UP000825729"/>
    </source>
</evidence>
<evidence type="ECO:0000256" key="2">
    <source>
        <dbReference type="PROSITE-ProRule" id="PRU00708"/>
    </source>
</evidence>
<proteinExistence type="predicted"/>
<name>A0AAV7F9U0_ARIFI</name>
<feature type="repeat" description="PPR" evidence="2">
    <location>
        <begin position="269"/>
        <end position="303"/>
    </location>
</feature>
<dbReference type="FunFam" id="1.25.40.10:FF:000442">
    <property type="entry name" value="Pentatricopeptide repeat-containing protein At3g49710"/>
    <property type="match status" value="1"/>
</dbReference>
<gene>
    <name evidence="3" type="ORF">H6P81_002059</name>
</gene>
<dbReference type="Gene3D" id="1.25.40.10">
    <property type="entry name" value="Tetratricopeptide repeat domain"/>
    <property type="match status" value="4"/>
</dbReference>
<dbReference type="Pfam" id="PF20431">
    <property type="entry name" value="E_motif"/>
    <property type="match status" value="1"/>
</dbReference>
<evidence type="ECO:0000313" key="3">
    <source>
        <dbReference type="EMBL" id="KAG9457551.1"/>
    </source>
</evidence>
<reference evidence="3 4" key="1">
    <citation type="submission" date="2021-07" db="EMBL/GenBank/DDBJ databases">
        <title>The Aristolochia fimbriata genome: insights into angiosperm evolution, floral development and chemical biosynthesis.</title>
        <authorList>
            <person name="Jiao Y."/>
        </authorList>
    </citation>
    <scope>NUCLEOTIDE SEQUENCE [LARGE SCALE GENOMIC DNA]</scope>
    <source>
        <strain evidence="3">IBCAS-2021</strain>
        <tissue evidence="3">Leaf</tissue>
    </source>
</reference>
<dbReference type="EMBL" id="JAINDJ010000002">
    <property type="protein sequence ID" value="KAG9457551.1"/>
    <property type="molecule type" value="Genomic_DNA"/>
</dbReference>
<feature type="repeat" description="PPR" evidence="2">
    <location>
        <begin position="137"/>
        <end position="171"/>
    </location>
</feature>
<accession>A0AAV7F9U0</accession>
<protein>
    <recommendedName>
        <fullName evidence="5">Pentatricopeptide repeat-containing protein</fullName>
    </recommendedName>
</protein>
<dbReference type="InterPro" id="IPR046960">
    <property type="entry name" value="PPR_At4g14850-like_plant"/>
</dbReference>
<dbReference type="GO" id="GO:0009451">
    <property type="term" value="P:RNA modification"/>
    <property type="evidence" value="ECO:0007669"/>
    <property type="project" value="InterPro"/>
</dbReference>
<dbReference type="GO" id="GO:0099402">
    <property type="term" value="P:plant organ development"/>
    <property type="evidence" value="ECO:0007669"/>
    <property type="project" value="UniProtKB-ARBA"/>
</dbReference>
<dbReference type="NCBIfam" id="TIGR00756">
    <property type="entry name" value="PPR"/>
    <property type="match status" value="6"/>
</dbReference>
<dbReference type="InterPro" id="IPR011990">
    <property type="entry name" value="TPR-like_helical_dom_sf"/>
</dbReference>
<comment type="caution">
    <text evidence="3">The sequence shown here is derived from an EMBL/GenBank/DDBJ whole genome shotgun (WGS) entry which is preliminary data.</text>
</comment>
<dbReference type="PANTHER" id="PTHR47926:SF465">
    <property type="entry name" value="PENTATRICOPEPTIDE REPEAT (PPR-LIKE) SUPERFAMILY PROTEIN"/>
    <property type="match status" value="1"/>
</dbReference>
<feature type="repeat" description="PPR" evidence="2">
    <location>
        <begin position="36"/>
        <end position="70"/>
    </location>
</feature>
<dbReference type="FunFam" id="1.25.40.10:FF:000158">
    <property type="entry name" value="pentatricopeptide repeat-containing protein At2g33680"/>
    <property type="match status" value="1"/>
</dbReference>
<dbReference type="Proteomes" id="UP000825729">
    <property type="component" value="Unassembled WGS sequence"/>
</dbReference>
<evidence type="ECO:0008006" key="5">
    <source>
        <dbReference type="Google" id="ProtNLM"/>
    </source>
</evidence>
<keyword evidence="1" id="KW-0677">Repeat</keyword>
<feature type="repeat" description="PPR" evidence="2">
    <location>
        <begin position="401"/>
        <end position="435"/>
    </location>
</feature>
<dbReference type="InterPro" id="IPR046848">
    <property type="entry name" value="E_motif"/>
</dbReference>
<sequence>MSQRNLFRTTSKIVELSRGGMVAAARKLFDEMLERDTIAWNAMITGYARLGLSQQALSLFSNMRIAGVRPDDFTFTAALSACANAGNVDYGIKLHALVITSGRQHSLPVSNSLIDLYGKCIRPSSAAKIFDSMREPNEVSWCSMLHAYAKSGQFDDAHRLFNGMPNRNFIAWNVLIAGYSRHGKFEVAVDLFKLMQTSNCRGDSWTFSSLMDVCAKSVEPSHGTALHACIHKSGWDLATETQNSILSFYIEIGCHKDAVKVFESINYRTQVSWNTMIDAYMRTGDVSEALTLFLEAPEQNVISWTTMIVGYARNCHGENALAFFTYMLRSNHRPDEFALGAVLLACANLAFIGNGRMIHGCIMQYGFASYVYVGNGLINMYSKCGDIDGMNGAFREIRSKDLVSWNEMIFGFAFQGQVEKALDMHKNMLLSGVKPDKVTFIGLLMACSHSGLLETGISLLESMDRVHGLNWEEDHVACMVDMLGRAGCTKAATKLVEDYSEKIGRRPSVASKALLGACSMQGDLRFGKKASEGLLIVDPSDEMGYMLLSNLYSASAQWNEAEIVRMAMTGKRLKRKPGCSWIQVRNSVMVFVSGDLLHPCILAVCKILQLIKYEMRNQSYLAFDVVV</sequence>
<dbReference type="InterPro" id="IPR002885">
    <property type="entry name" value="PPR_rpt"/>
</dbReference>
<evidence type="ECO:0000256" key="1">
    <source>
        <dbReference type="ARBA" id="ARBA00022737"/>
    </source>
</evidence>
<dbReference type="GO" id="GO:0003723">
    <property type="term" value="F:RNA binding"/>
    <property type="evidence" value="ECO:0007669"/>
    <property type="project" value="InterPro"/>
</dbReference>
<dbReference type="AlphaFoldDB" id="A0AAV7F9U0"/>
<dbReference type="Pfam" id="PF01535">
    <property type="entry name" value="PPR"/>
    <property type="match status" value="3"/>
</dbReference>
<keyword evidence="4" id="KW-1185">Reference proteome</keyword>
<dbReference type="PANTHER" id="PTHR47926">
    <property type="entry name" value="PENTATRICOPEPTIDE REPEAT-CONTAINING PROTEIN"/>
    <property type="match status" value="1"/>
</dbReference>
<organism evidence="3 4">
    <name type="scientific">Aristolochia fimbriata</name>
    <name type="common">White veined hardy Dutchman's pipe vine</name>
    <dbReference type="NCBI Taxonomy" id="158543"/>
    <lineage>
        <taxon>Eukaryota</taxon>
        <taxon>Viridiplantae</taxon>
        <taxon>Streptophyta</taxon>
        <taxon>Embryophyta</taxon>
        <taxon>Tracheophyta</taxon>
        <taxon>Spermatophyta</taxon>
        <taxon>Magnoliopsida</taxon>
        <taxon>Magnoliidae</taxon>
        <taxon>Piperales</taxon>
        <taxon>Aristolochiaceae</taxon>
        <taxon>Aristolochia</taxon>
    </lineage>
</organism>
<dbReference type="Pfam" id="PF13041">
    <property type="entry name" value="PPR_2"/>
    <property type="match status" value="4"/>
</dbReference>
<dbReference type="PROSITE" id="PS51375">
    <property type="entry name" value="PPR"/>
    <property type="match status" value="4"/>
</dbReference>